<proteinExistence type="predicted"/>
<dbReference type="PRINTS" id="PR01037">
    <property type="entry name" value="TCRTETOQM"/>
</dbReference>
<feature type="domain" description="Tr-type G" evidence="6">
    <location>
        <begin position="42"/>
        <end position="291"/>
    </location>
</feature>
<dbReference type="Gene3D" id="3.30.230.10">
    <property type="match status" value="1"/>
</dbReference>
<keyword evidence="3" id="KW-0342">GTP-binding</keyword>
<dbReference type="InterPro" id="IPR005225">
    <property type="entry name" value="Small_GTP-bd"/>
</dbReference>
<dbReference type="SUPFAM" id="SSF52540">
    <property type="entry name" value="P-loop containing nucleoside triphosphate hydrolases"/>
    <property type="match status" value="1"/>
</dbReference>
<dbReference type="InterPro" id="IPR035647">
    <property type="entry name" value="EFG_III/V"/>
</dbReference>
<dbReference type="GO" id="GO:0006412">
    <property type="term" value="P:translation"/>
    <property type="evidence" value="ECO:0007669"/>
    <property type="project" value="UniProtKB-KW"/>
</dbReference>
<keyword evidence="8" id="KW-1185">Reference proteome</keyword>
<evidence type="ECO:0000313" key="8">
    <source>
        <dbReference type="Proteomes" id="UP000292452"/>
    </source>
</evidence>
<dbReference type="InterPro" id="IPR020568">
    <property type="entry name" value="Ribosomal_Su5_D2-typ_SF"/>
</dbReference>
<dbReference type="SMART" id="SM00889">
    <property type="entry name" value="EFG_IV"/>
    <property type="match status" value="1"/>
</dbReference>
<evidence type="ECO:0000256" key="1">
    <source>
        <dbReference type="ARBA" id="ARBA00022741"/>
    </source>
</evidence>
<dbReference type="PANTHER" id="PTHR43261">
    <property type="entry name" value="TRANSLATION ELONGATION FACTOR G-RELATED"/>
    <property type="match status" value="1"/>
</dbReference>
<feature type="compositionally biased region" description="Basic and acidic residues" evidence="5">
    <location>
        <begin position="10"/>
        <end position="19"/>
    </location>
</feature>
<dbReference type="InterPro" id="IPR027417">
    <property type="entry name" value="P-loop_NTPase"/>
</dbReference>
<evidence type="ECO:0000313" key="7">
    <source>
        <dbReference type="EMBL" id="TBO57943.1"/>
    </source>
</evidence>
<dbReference type="Proteomes" id="UP000292452">
    <property type="component" value="Unassembled WGS sequence"/>
</dbReference>
<dbReference type="PRINTS" id="PR00315">
    <property type="entry name" value="ELONGATNFCT"/>
</dbReference>
<evidence type="ECO:0000256" key="3">
    <source>
        <dbReference type="ARBA" id="ARBA00023134"/>
    </source>
</evidence>
<dbReference type="GO" id="GO:0003924">
    <property type="term" value="F:GTPase activity"/>
    <property type="evidence" value="ECO:0007669"/>
    <property type="project" value="InterPro"/>
</dbReference>
<dbReference type="Pfam" id="PF00009">
    <property type="entry name" value="GTP_EFTU"/>
    <property type="match status" value="1"/>
</dbReference>
<dbReference type="Gene3D" id="3.40.50.300">
    <property type="entry name" value="P-loop containing nucleotide triphosphate hydrolases"/>
    <property type="match status" value="1"/>
</dbReference>
<dbReference type="RefSeq" id="WP_131124256.1">
    <property type="nucleotide sequence ID" value="NZ_SIXH01000178.1"/>
</dbReference>
<dbReference type="PROSITE" id="PS00301">
    <property type="entry name" value="G_TR_1"/>
    <property type="match status" value="1"/>
</dbReference>
<evidence type="ECO:0000259" key="6">
    <source>
        <dbReference type="PROSITE" id="PS51722"/>
    </source>
</evidence>
<evidence type="ECO:0000256" key="2">
    <source>
        <dbReference type="ARBA" id="ARBA00022917"/>
    </source>
</evidence>
<dbReference type="Gene3D" id="2.40.30.10">
    <property type="entry name" value="Translation factors"/>
    <property type="match status" value="1"/>
</dbReference>
<dbReference type="AlphaFoldDB" id="A0A4Q9HSD0"/>
<dbReference type="PANTHER" id="PTHR43261:SF1">
    <property type="entry name" value="RIBOSOME-RELEASING FACTOR 2, MITOCHONDRIAL"/>
    <property type="match status" value="1"/>
</dbReference>
<keyword evidence="2" id="KW-0648">Protein biosynthesis</keyword>
<dbReference type="InterPro" id="IPR005517">
    <property type="entry name" value="Transl_elong_EFG/EF2_IV"/>
</dbReference>
<gene>
    <name evidence="7" type="primary">otr(A)</name>
    <name evidence="7" type="ORF">EYS09_20045</name>
</gene>
<dbReference type="InterPro" id="IPR014721">
    <property type="entry name" value="Ribsml_uS5_D2-typ_fold_subgr"/>
</dbReference>
<dbReference type="EMBL" id="SIXH01000178">
    <property type="protein sequence ID" value="TBO57943.1"/>
    <property type="molecule type" value="Genomic_DNA"/>
</dbReference>
<accession>A0A4Q9HSD0</accession>
<dbReference type="Gene3D" id="3.30.70.870">
    <property type="entry name" value="Elongation Factor G (Translational Gtpase), domain 3"/>
    <property type="match status" value="1"/>
</dbReference>
<sequence length="689" mass="72228">MQPRHTTPRAADHRADTSARPHTPGTGTHHDTRDAGGPRRVRHTLNIGILAHVDAGKTSLTERLLFDTGAIDRLGSVDGGDTRTDTGELERQRGITIRSAVASFTVGDIQVNLIDTPGHSDFIAEVERALGVLDGAVLLLSAVEGVQARTRVLMKTLRRLRLPTLLFVNKIDRMGARSDALLADIRRTLAPVAVPMTDVTDLGTPRARVTVRALDDPAVRDRLAETLAEADETVLAHLVDGPPPTAGLLRTALAARTADATVYPVYFGSALGGQGVGALIEGMVRLIPPASVGTGSAPYGTVFAVQQPPNGERTAHVRLFQGQLLARQQIALHRRTADGAHTSLTGRITSLDVIGREPGADGPLTAGNIAVLRGVPGIRTGDRLGPVGDGAPTDAAAHGPAGAALFPAPTLEALVRARHPARAAALRTALLALADQDPLLHVRPAPDGATSVLLHGEVQKQIIAATLADEYGVEADFAPSRVVCVERPAGVGEACHEIARRNHTGPWATVGLRVEPGPHGSGPVFAYETELGALPHGFHQAVEETVLATLQDGPHGRAVTDCRVVLTRSGFVGPVSTAGHFRTVTAEVLLRALHRAGTRVHEPYHAFEAELPLDALAPVTARLAALGAELGEASGGRHSWLLSGALAARHVPEIEGLLPGLTHGEGVWTSHPSGDRPLRGRGAEDPAAR</sequence>
<dbReference type="SUPFAM" id="SSF54980">
    <property type="entry name" value="EF-G C-terminal domain-like"/>
    <property type="match status" value="1"/>
</dbReference>
<protein>
    <submittedName>
        <fullName evidence="7">Tetracycline resistance ribosomal protection protein Otr(A)</fullName>
    </submittedName>
</protein>
<feature type="region of interest" description="Disordered" evidence="5">
    <location>
        <begin position="1"/>
        <end position="40"/>
    </location>
</feature>
<organism evidence="7 8">
    <name type="scientific">Streptomyces kasugaensis</name>
    <dbReference type="NCBI Taxonomy" id="1946"/>
    <lineage>
        <taxon>Bacteria</taxon>
        <taxon>Bacillati</taxon>
        <taxon>Actinomycetota</taxon>
        <taxon>Actinomycetes</taxon>
        <taxon>Kitasatosporales</taxon>
        <taxon>Streptomycetaceae</taxon>
        <taxon>Streptomyces</taxon>
    </lineage>
</organism>
<dbReference type="InterPro" id="IPR031157">
    <property type="entry name" value="G_TR_CS"/>
</dbReference>
<dbReference type="NCBIfam" id="NF000120">
    <property type="entry name" value="47473_otr"/>
    <property type="match status" value="1"/>
</dbReference>
<dbReference type="Pfam" id="PF03764">
    <property type="entry name" value="EFG_IV"/>
    <property type="match status" value="1"/>
</dbReference>
<dbReference type="InterPro" id="IPR000795">
    <property type="entry name" value="T_Tr_GTP-bd_dom"/>
</dbReference>
<reference evidence="7 8" key="1">
    <citation type="submission" date="2019-02" db="EMBL/GenBank/DDBJ databases">
        <title>Draft Genome Sequence of Streptomyces sp. AM-2504, identified by 16S rRNA comparative analysis as a Streptomyces Kasugaensis strain.</title>
        <authorList>
            <person name="Napolioni V."/>
            <person name="Giuliodori A.M."/>
            <person name="Spurio R."/>
            <person name="Fabbretti A."/>
        </authorList>
    </citation>
    <scope>NUCLEOTIDE SEQUENCE [LARGE SCALE GENOMIC DNA]</scope>
    <source>
        <strain evidence="7 8">AM-2504</strain>
    </source>
</reference>
<dbReference type="GO" id="GO:0046677">
    <property type="term" value="P:response to antibiotic"/>
    <property type="evidence" value="ECO:0007669"/>
    <property type="project" value="UniProtKB-KW"/>
</dbReference>
<feature type="compositionally biased region" description="Basic and acidic residues" evidence="5">
    <location>
        <begin position="28"/>
        <end position="37"/>
    </location>
</feature>
<evidence type="ECO:0000256" key="5">
    <source>
        <dbReference type="SAM" id="MobiDB-lite"/>
    </source>
</evidence>
<feature type="compositionally biased region" description="Basic and acidic residues" evidence="5">
    <location>
        <begin position="673"/>
        <end position="689"/>
    </location>
</feature>
<keyword evidence="4" id="KW-0046">Antibiotic resistance</keyword>
<evidence type="ECO:0000256" key="4">
    <source>
        <dbReference type="ARBA" id="ARBA00023251"/>
    </source>
</evidence>
<dbReference type="SUPFAM" id="SSF50447">
    <property type="entry name" value="Translation proteins"/>
    <property type="match status" value="1"/>
</dbReference>
<dbReference type="InterPro" id="IPR009000">
    <property type="entry name" value="Transl_B-barrel_sf"/>
</dbReference>
<dbReference type="GO" id="GO:0032790">
    <property type="term" value="P:ribosome disassembly"/>
    <property type="evidence" value="ECO:0007669"/>
    <property type="project" value="TreeGrafter"/>
</dbReference>
<dbReference type="PROSITE" id="PS51722">
    <property type="entry name" value="G_TR_2"/>
    <property type="match status" value="1"/>
</dbReference>
<dbReference type="GO" id="GO:0005525">
    <property type="term" value="F:GTP binding"/>
    <property type="evidence" value="ECO:0007669"/>
    <property type="project" value="UniProtKB-KW"/>
</dbReference>
<dbReference type="NCBIfam" id="TIGR00231">
    <property type="entry name" value="small_GTP"/>
    <property type="match status" value="1"/>
</dbReference>
<keyword evidence="1" id="KW-0547">Nucleotide-binding</keyword>
<comment type="caution">
    <text evidence="7">The sequence shown here is derived from an EMBL/GenBank/DDBJ whole genome shotgun (WGS) entry which is preliminary data.</text>
</comment>
<name>A0A4Q9HSD0_STRKA</name>
<dbReference type="FunFam" id="3.40.50.300:FF:002549">
    <property type="entry name" value="Tetracycline resistance protein, GTP-binding elongation family"/>
    <property type="match status" value="1"/>
</dbReference>
<feature type="region of interest" description="Disordered" evidence="5">
    <location>
        <begin position="665"/>
        <end position="689"/>
    </location>
</feature>
<dbReference type="SUPFAM" id="SSF54211">
    <property type="entry name" value="Ribosomal protein S5 domain 2-like"/>
    <property type="match status" value="1"/>
</dbReference>